<dbReference type="InterPro" id="IPR000719">
    <property type="entry name" value="Prot_kinase_dom"/>
</dbReference>
<feature type="domain" description="Protein kinase" evidence="1">
    <location>
        <begin position="14"/>
        <end position="277"/>
    </location>
</feature>
<comment type="caution">
    <text evidence="2">The sequence shown here is derived from an EMBL/GenBank/DDBJ whole genome shotgun (WGS) entry which is preliminary data.</text>
</comment>
<dbReference type="Pfam" id="PF00069">
    <property type="entry name" value="Pkinase"/>
    <property type="match status" value="1"/>
</dbReference>
<dbReference type="PROSITE" id="PS00109">
    <property type="entry name" value="PROTEIN_KINASE_TYR"/>
    <property type="match status" value="1"/>
</dbReference>
<dbReference type="PANTHER" id="PTHR24361">
    <property type="entry name" value="MITOGEN-ACTIVATED KINASE KINASE KINASE"/>
    <property type="match status" value="1"/>
</dbReference>
<dbReference type="InterPro" id="IPR053235">
    <property type="entry name" value="Ser_Thr_kinase"/>
</dbReference>
<dbReference type="EC" id="2.7.11.1" evidence="2"/>
<dbReference type="Gene3D" id="1.10.510.10">
    <property type="entry name" value="Transferase(Phosphotransferase) domain 1"/>
    <property type="match status" value="1"/>
</dbReference>
<organism evidence="2 3">
    <name type="scientific">Actinoplanes sichuanensis</name>
    <dbReference type="NCBI Taxonomy" id="512349"/>
    <lineage>
        <taxon>Bacteria</taxon>
        <taxon>Bacillati</taxon>
        <taxon>Actinomycetota</taxon>
        <taxon>Actinomycetes</taxon>
        <taxon>Micromonosporales</taxon>
        <taxon>Micromonosporaceae</taxon>
        <taxon>Actinoplanes</taxon>
    </lineage>
</organism>
<dbReference type="Gene3D" id="3.30.200.20">
    <property type="entry name" value="Phosphorylase Kinase, domain 1"/>
    <property type="match status" value="1"/>
</dbReference>
<gene>
    <name evidence="2" type="ORF">ACFQ5G_46390</name>
</gene>
<dbReference type="InterPro" id="IPR008266">
    <property type="entry name" value="Tyr_kinase_AS"/>
</dbReference>
<keyword evidence="3" id="KW-1185">Reference proteome</keyword>
<dbReference type="GO" id="GO:0004674">
    <property type="term" value="F:protein serine/threonine kinase activity"/>
    <property type="evidence" value="ECO:0007669"/>
    <property type="project" value="UniProtKB-EC"/>
</dbReference>
<dbReference type="Proteomes" id="UP001597183">
    <property type="component" value="Unassembled WGS sequence"/>
</dbReference>
<dbReference type="PROSITE" id="PS50011">
    <property type="entry name" value="PROTEIN_KINASE_DOM"/>
    <property type="match status" value="1"/>
</dbReference>
<dbReference type="PANTHER" id="PTHR24361:SF846">
    <property type="entry name" value="SERINE_THREONINE-PROTEIN KINASE DDB_G0291918-RELATED"/>
    <property type="match status" value="1"/>
</dbReference>
<keyword evidence="2" id="KW-0808">Transferase</keyword>
<reference evidence="3" key="1">
    <citation type="journal article" date="2019" name="Int. J. Syst. Evol. Microbiol.">
        <title>The Global Catalogue of Microorganisms (GCM) 10K type strain sequencing project: providing services to taxonomists for standard genome sequencing and annotation.</title>
        <authorList>
            <consortium name="The Broad Institute Genomics Platform"/>
            <consortium name="The Broad Institute Genome Sequencing Center for Infectious Disease"/>
            <person name="Wu L."/>
            <person name="Ma J."/>
        </authorList>
    </citation>
    <scope>NUCLEOTIDE SEQUENCE [LARGE SCALE GENOMIC DNA]</scope>
    <source>
        <strain evidence="3">CCM 7526</strain>
    </source>
</reference>
<evidence type="ECO:0000313" key="2">
    <source>
        <dbReference type="EMBL" id="MFD1372803.1"/>
    </source>
</evidence>
<protein>
    <submittedName>
        <fullName evidence="2">Serine/threonine-protein kinase</fullName>
        <ecNumber evidence="2">2.7.11.1</ecNumber>
    </submittedName>
</protein>
<keyword evidence="2" id="KW-0418">Kinase</keyword>
<evidence type="ECO:0000259" key="1">
    <source>
        <dbReference type="PROSITE" id="PS50011"/>
    </source>
</evidence>
<dbReference type="InterPro" id="IPR011009">
    <property type="entry name" value="Kinase-like_dom_sf"/>
</dbReference>
<accession>A0ABW4AQH4</accession>
<proteinExistence type="predicted"/>
<evidence type="ECO:0000313" key="3">
    <source>
        <dbReference type="Proteomes" id="UP001597183"/>
    </source>
</evidence>
<dbReference type="SUPFAM" id="SSF56112">
    <property type="entry name" value="Protein kinase-like (PK-like)"/>
    <property type="match status" value="1"/>
</dbReference>
<name>A0ABW4AQH4_9ACTN</name>
<sequence>MTLLSSGDRVTDTLVIDRLLGEGAYAEVHRVRHEYLGWQAMKLFKQVASLEKTREMLGEAQLLSTLGHPNIVRLFDANIVETAAGLRGFFTMEYVAGGSLERLSRSYHSQVPVDLVVEILEQIAEGLAVAHAQIPPIVHRDLSLANILIGYDGTGMRVRVSDFGLAKRADPFTHLASAQGTYAFMAPEVLKHQGYSCASDVWSVGTIAFLLLTNHIPYHDGGQFSSFSMVRFQRPLLPPSAYNPDVDPALDEILLAALAVDPKQRPPTGRALADALRARRAALSVPVRAVDVPPKSTEKPGARAQALADEAFALARRPGALERAADLLEEAVNLSPRLRDRHLHTLTLWRRGVIL</sequence>
<dbReference type="RefSeq" id="WP_317794536.1">
    <property type="nucleotide sequence ID" value="NZ_AP028461.1"/>
</dbReference>
<dbReference type="CDD" id="cd14014">
    <property type="entry name" value="STKc_PknB_like"/>
    <property type="match status" value="1"/>
</dbReference>
<dbReference type="EMBL" id="JBHTMK010000063">
    <property type="protein sequence ID" value="MFD1372803.1"/>
    <property type="molecule type" value="Genomic_DNA"/>
</dbReference>